<dbReference type="AlphaFoldDB" id="A0A7X5R3L9"/>
<keyword evidence="7 9" id="KW-0862">Zinc</keyword>
<dbReference type="PANTHER" id="PTHR28570">
    <property type="entry name" value="ASPARTYL AMINOPEPTIDASE"/>
    <property type="match status" value="1"/>
</dbReference>
<evidence type="ECO:0000256" key="8">
    <source>
        <dbReference type="ARBA" id="ARBA00023049"/>
    </source>
</evidence>
<dbReference type="GO" id="GO:0008237">
    <property type="term" value="F:metallopeptidase activity"/>
    <property type="evidence" value="ECO:0007669"/>
    <property type="project" value="UniProtKB-KW"/>
</dbReference>
<evidence type="ECO:0000256" key="1">
    <source>
        <dbReference type="ARBA" id="ARBA00001947"/>
    </source>
</evidence>
<dbReference type="Gene3D" id="3.40.630.10">
    <property type="entry name" value="Zn peptidases"/>
    <property type="match status" value="1"/>
</dbReference>
<dbReference type="Pfam" id="PF02127">
    <property type="entry name" value="Peptidase_M18"/>
    <property type="match status" value="1"/>
</dbReference>
<comment type="similarity">
    <text evidence="2 9">Belongs to the peptidase M18 family.</text>
</comment>
<keyword evidence="12" id="KW-1185">Reference proteome</keyword>
<dbReference type="RefSeq" id="WP_167151268.1">
    <property type="nucleotide sequence ID" value="NZ_JAAMOX010000002.1"/>
</dbReference>
<dbReference type="Gene3D" id="2.30.250.10">
    <property type="entry name" value="Aminopeptidase i, Domain 2"/>
    <property type="match status" value="1"/>
</dbReference>
<dbReference type="SUPFAM" id="SSF101821">
    <property type="entry name" value="Aminopeptidase/glucanase lid domain"/>
    <property type="match status" value="1"/>
</dbReference>
<comment type="cofactor">
    <cofactor evidence="1 10">
        <name>Zn(2+)</name>
        <dbReference type="ChEBI" id="CHEBI:29105"/>
    </cofactor>
</comment>
<accession>A0A7X5R3L9</accession>
<evidence type="ECO:0000256" key="4">
    <source>
        <dbReference type="ARBA" id="ARBA00022670"/>
    </source>
</evidence>
<dbReference type="CDD" id="cd05658">
    <property type="entry name" value="M18_DAP"/>
    <property type="match status" value="1"/>
</dbReference>
<reference evidence="11 12" key="1">
    <citation type="submission" date="2020-02" db="EMBL/GenBank/DDBJ databases">
        <title>Sequencing the genomes of 1000 actinobacteria strains.</title>
        <authorList>
            <person name="Klenk H.-P."/>
        </authorList>
    </citation>
    <scope>NUCLEOTIDE SEQUENCE [LARGE SCALE GENOMIC DNA]</scope>
    <source>
        <strain evidence="11 12">DSM 27960</strain>
    </source>
</reference>
<evidence type="ECO:0000256" key="3">
    <source>
        <dbReference type="ARBA" id="ARBA00022438"/>
    </source>
</evidence>
<name>A0A7X5R3L9_9MICO</name>
<dbReference type="InterPro" id="IPR023358">
    <property type="entry name" value="Peptidase_M18_dom2"/>
</dbReference>
<dbReference type="GO" id="GO:0005737">
    <property type="term" value="C:cytoplasm"/>
    <property type="evidence" value="ECO:0007669"/>
    <property type="project" value="UniProtKB-ARBA"/>
</dbReference>
<dbReference type="Proteomes" id="UP000541033">
    <property type="component" value="Unassembled WGS sequence"/>
</dbReference>
<gene>
    <name evidence="11" type="ORF">FHX76_002636</name>
</gene>
<protein>
    <recommendedName>
        <fullName evidence="10">M18 family aminopeptidase</fullName>
        <ecNumber evidence="10">3.4.11.-</ecNumber>
    </recommendedName>
</protein>
<keyword evidence="8 9" id="KW-0482">Metalloprotease</keyword>
<evidence type="ECO:0000313" key="12">
    <source>
        <dbReference type="Proteomes" id="UP000541033"/>
    </source>
</evidence>
<evidence type="ECO:0000256" key="5">
    <source>
        <dbReference type="ARBA" id="ARBA00022723"/>
    </source>
</evidence>
<evidence type="ECO:0000256" key="10">
    <source>
        <dbReference type="RuleBase" id="RU004387"/>
    </source>
</evidence>
<evidence type="ECO:0000313" key="11">
    <source>
        <dbReference type="EMBL" id="NIH54740.1"/>
    </source>
</evidence>
<dbReference type="EMBL" id="JAAMOX010000002">
    <property type="protein sequence ID" value="NIH54740.1"/>
    <property type="molecule type" value="Genomic_DNA"/>
</dbReference>
<dbReference type="PANTHER" id="PTHR28570:SF3">
    <property type="entry name" value="ASPARTYL AMINOPEPTIDASE"/>
    <property type="match status" value="1"/>
</dbReference>
<proteinExistence type="inferred from homology"/>
<evidence type="ECO:0000256" key="7">
    <source>
        <dbReference type="ARBA" id="ARBA00022833"/>
    </source>
</evidence>
<dbReference type="GO" id="GO:0004177">
    <property type="term" value="F:aminopeptidase activity"/>
    <property type="evidence" value="ECO:0007669"/>
    <property type="project" value="UniProtKB-KW"/>
</dbReference>
<dbReference type="PRINTS" id="PR00932">
    <property type="entry name" value="AMINO1PTASE"/>
</dbReference>
<keyword evidence="6 9" id="KW-0378">Hydrolase</keyword>
<keyword evidence="4 9" id="KW-0645">Protease</keyword>
<dbReference type="GO" id="GO:0008270">
    <property type="term" value="F:zinc ion binding"/>
    <property type="evidence" value="ECO:0007669"/>
    <property type="project" value="InterPro"/>
</dbReference>
<dbReference type="GO" id="GO:0006508">
    <property type="term" value="P:proteolysis"/>
    <property type="evidence" value="ECO:0007669"/>
    <property type="project" value="UniProtKB-KW"/>
</dbReference>
<evidence type="ECO:0000256" key="6">
    <source>
        <dbReference type="ARBA" id="ARBA00022801"/>
    </source>
</evidence>
<dbReference type="InterPro" id="IPR001948">
    <property type="entry name" value="Peptidase_M18"/>
</dbReference>
<keyword evidence="5 9" id="KW-0479">Metal-binding</keyword>
<evidence type="ECO:0000256" key="9">
    <source>
        <dbReference type="RuleBase" id="RU004386"/>
    </source>
</evidence>
<dbReference type="SUPFAM" id="SSF53187">
    <property type="entry name" value="Zn-dependent exopeptidases"/>
    <property type="match status" value="1"/>
</dbReference>
<comment type="caution">
    <text evidence="11">The sequence shown here is derived from an EMBL/GenBank/DDBJ whole genome shotgun (WGS) entry which is preliminary data.</text>
</comment>
<evidence type="ECO:0000256" key="2">
    <source>
        <dbReference type="ARBA" id="ARBA00008290"/>
    </source>
</evidence>
<keyword evidence="3 9" id="KW-0031">Aminopeptidase</keyword>
<dbReference type="EC" id="3.4.11.-" evidence="10"/>
<dbReference type="NCBIfam" id="NF002759">
    <property type="entry name" value="PRK02813.1"/>
    <property type="match status" value="1"/>
</dbReference>
<sequence length="431" mass="45500">MSATISTSDYISDFSRFIAASPSSYHAAAEAGRRLDEAGFTRLSESEQWPTSPGGRYVIRDGAIIAWVQPETADKDTPFRILGAHTDSPGFKLKPKPTIGSNGWLQAGVEVYGGPLLNSWLDRELELAGRLVTQDGAEFLVRTGPFLRIPQLAIHLDRDANSGLTLDRQRHTAPVFGVGDDGQADLIAHLAMLAGVEADEVAGYDILTADTNPPARFGLEDSLFAAGRMDNLSSVFAGLNALISHSDAGEADSAGNISVLAAFDHEELGSESRSGASGPLLDDVLTRIGAGLGATATDRLRAYAESWCLSSDAGHSVHPNYAEKHDPANRPVAGGGPLLKINANQRYATDAHGAALWSRACAAAGAEYQEFVSNNTVPCGSTIGPLTATRLGIRTVDVGVPLLSMHSARELAHVDDLWALAAAVRMFFAGV</sequence>
<organism evidence="11 12">
    <name type="scientific">Lysinibacter cavernae</name>
    <dbReference type="NCBI Taxonomy" id="1640652"/>
    <lineage>
        <taxon>Bacteria</taxon>
        <taxon>Bacillati</taxon>
        <taxon>Actinomycetota</taxon>
        <taxon>Actinomycetes</taxon>
        <taxon>Micrococcales</taxon>
        <taxon>Microbacteriaceae</taxon>
        <taxon>Lysinibacter</taxon>
    </lineage>
</organism>